<dbReference type="AlphaFoldDB" id="A0A2K8SLJ6"/>
<feature type="region of interest" description="Disordered" evidence="1">
    <location>
        <begin position="1"/>
        <end position="42"/>
    </location>
</feature>
<organism evidence="2 3">
    <name type="scientific">Nostoc flagelliforme CCNUN1</name>
    <dbReference type="NCBI Taxonomy" id="2038116"/>
    <lineage>
        <taxon>Bacteria</taxon>
        <taxon>Bacillati</taxon>
        <taxon>Cyanobacteriota</taxon>
        <taxon>Cyanophyceae</taxon>
        <taxon>Nostocales</taxon>
        <taxon>Nostocaceae</taxon>
        <taxon>Nostoc</taxon>
    </lineage>
</organism>
<reference evidence="2 3" key="1">
    <citation type="submission" date="2017-11" db="EMBL/GenBank/DDBJ databases">
        <title>Complete genome of a free-living desiccation-tolerant cyanobacterium and its photosynthetic adaptation to extreme terrestrial habitat.</title>
        <authorList>
            <person name="Shang J."/>
        </authorList>
    </citation>
    <scope>NUCLEOTIDE SEQUENCE [LARGE SCALE GENOMIC DNA]</scope>
    <source>
        <strain evidence="2 3">CCNUN1</strain>
    </source>
</reference>
<accession>A0A2K8SLJ6</accession>
<protein>
    <submittedName>
        <fullName evidence="2">Uncharacterized protein</fullName>
    </submittedName>
</protein>
<dbReference type="Proteomes" id="UP000232003">
    <property type="component" value="Chromosome"/>
</dbReference>
<dbReference type="KEGG" id="nfl:COO91_02190"/>
<evidence type="ECO:0000313" key="3">
    <source>
        <dbReference type="Proteomes" id="UP000232003"/>
    </source>
</evidence>
<keyword evidence="3" id="KW-1185">Reference proteome</keyword>
<proteinExistence type="predicted"/>
<gene>
    <name evidence="2" type="ORF">COO91_02190</name>
</gene>
<name>A0A2K8SLJ6_9NOSO</name>
<evidence type="ECO:0000313" key="2">
    <source>
        <dbReference type="EMBL" id="AUB36287.1"/>
    </source>
</evidence>
<evidence type="ECO:0000256" key="1">
    <source>
        <dbReference type="SAM" id="MobiDB-lite"/>
    </source>
</evidence>
<feature type="compositionally biased region" description="Gly residues" evidence="1">
    <location>
        <begin position="8"/>
        <end position="23"/>
    </location>
</feature>
<dbReference type="EMBL" id="CP024785">
    <property type="protein sequence ID" value="AUB36287.1"/>
    <property type="molecule type" value="Genomic_DNA"/>
</dbReference>
<sequence length="42" mass="4355">MDRQGALRAGGRGQGAGAGGREQGAGEVREAREKYLLLTSHS</sequence>